<keyword evidence="1" id="KW-0472">Membrane</keyword>
<gene>
    <name evidence="2" type="ORF">QBC42DRAFT_38416</name>
</gene>
<evidence type="ECO:0000313" key="2">
    <source>
        <dbReference type="EMBL" id="KAK4457444.1"/>
    </source>
</evidence>
<feature type="transmembrane region" description="Helical" evidence="1">
    <location>
        <begin position="60"/>
        <end position="82"/>
    </location>
</feature>
<evidence type="ECO:0000256" key="1">
    <source>
        <dbReference type="SAM" id="Phobius"/>
    </source>
</evidence>
<sequence length="126" mass="14430">MCCSIYSKLIIFHLYLTARTWHFSLPRVLSMRRFGFSCILGGGILWGGYIYIYVGIAGYRFSPCLSSEAFAGMCYLIAVVPLTRRKPRKQWLDEYMQVKSTRTRRALSWGGCMKLLLKQAVVEKAG</sequence>
<keyword evidence="1" id="KW-1133">Transmembrane helix</keyword>
<reference evidence="2" key="2">
    <citation type="submission" date="2023-06" db="EMBL/GenBank/DDBJ databases">
        <authorList>
            <consortium name="Lawrence Berkeley National Laboratory"/>
            <person name="Mondo S.J."/>
            <person name="Hensen N."/>
            <person name="Bonometti L."/>
            <person name="Westerberg I."/>
            <person name="Brannstrom I.O."/>
            <person name="Guillou S."/>
            <person name="Cros-Aarteil S."/>
            <person name="Calhoun S."/>
            <person name="Haridas S."/>
            <person name="Kuo A."/>
            <person name="Pangilinan J."/>
            <person name="Riley R."/>
            <person name="Labutti K."/>
            <person name="Andreopoulos B."/>
            <person name="Lipzen A."/>
            <person name="Chen C."/>
            <person name="Yanf M."/>
            <person name="Daum C."/>
            <person name="Ng V."/>
            <person name="Clum A."/>
            <person name="Steindorff A."/>
            <person name="Ohm R."/>
            <person name="Martin F."/>
            <person name="Silar P."/>
            <person name="Natvig D."/>
            <person name="Lalanne C."/>
            <person name="Gautier V."/>
            <person name="Ament-Velasquez S.L."/>
            <person name="Kruys A."/>
            <person name="Hutchinson M.I."/>
            <person name="Powell A.J."/>
            <person name="Barry K."/>
            <person name="Miller A.N."/>
            <person name="Grigoriev I.V."/>
            <person name="Debuchy R."/>
            <person name="Gladieux P."/>
            <person name="Thoren M.H."/>
            <person name="Johannesson H."/>
        </authorList>
    </citation>
    <scope>NUCLEOTIDE SEQUENCE</scope>
    <source>
        <strain evidence="2">PSN324</strain>
    </source>
</reference>
<evidence type="ECO:0000313" key="3">
    <source>
        <dbReference type="Proteomes" id="UP001321749"/>
    </source>
</evidence>
<dbReference type="Proteomes" id="UP001321749">
    <property type="component" value="Unassembled WGS sequence"/>
</dbReference>
<organism evidence="2 3">
    <name type="scientific">Cladorrhinum samala</name>
    <dbReference type="NCBI Taxonomy" id="585594"/>
    <lineage>
        <taxon>Eukaryota</taxon>
        <taxon>Fungi</taxon>
        <taxon>Dikarya</taxon>
        <taxon>Ascomycota</taxon>
        <taxon>Pezizomycotina</taxon>
        <taxon>Sordariomycetes</taxon>
        <taxon>Sordariomycetidae</taxon>
        <taxon>Sordariales</taxon>
        <taxon>Podosporaceae</taxon>
        <taxon>Cladorrhinum</taxon>
    </lineage>
</organism>
<reference evidence="2" key="1">
    <citation type="journal article" date="2023" name="Mol. Phylogenet. Evol.">
        <title>Genome-scale phylogeny and comparative genomics of the fungal order Sordariales.</title>
        <authorList>
            <person name="Hensen N."/>
            <person name="Bonometti L."/>
            <person name="Westerberg I."/>
            <person name="Brannstrom I.O."/>
            <person name="Guillou S."/>
            <person name="Cros-Aarteil S."/>
            <person name="Calhoun S."/>
            <person name="Haridas S."/>
            <person name="Kuo A."/>
            <person name="Mondo S."/>
            <person name="Pangilinan J."/>
            <person name="Riley R."/>
            <person name="LaButti K."/>
            <person name="Andreopoulos B."/>
            <person name="Lipzen A."/>
            <person name="Chen C."/>
            <person name="Yan M."/>
            <person name="Daum C."/>
            <person name="Ng V."/>
            <person name="Clum A."/>
            <person name="Steindorff A."/>
            <person name="Ohm R.A."/>
            <person name="Martin F."/>
            <person name="Silar P."/>
            <person name="Natvig D.O."/>
            <person name="Lalanne C."/>
            <person name="Gautier V."/>
            <person name="Ament-Velasquez S.L."/>
            <person name="Kruys A."/>
            <person name="Hutchinson M.I."/>
            <person name="Powell A.J."/>
            <person name="Barry K."/>
            <person name="Miller A.N."/>
            <person name="Grigoriev I.V."/>
            <person name="Debuchy R."/>
            <person name="Gladieux P."/>
            <person name="Hiltunen Thoren M."/>
            <person name="Johannesson H."/>
        </authorList>
    </citation>
    <scope>NUCLEOTIDE SEQUENCE</scope>
    <source>
        <strain evidence="2">PSN324</strain>
    </source>
</reference>
<protein>
    <submittedName>
        <fullName evidence="2">Uncharacterized protein</fullName>
    </submittedName>
</protein>
<keyword evidence="1" id="KW-0812">Transmembrane</keyword>
<accession>A0AAV9H8T9</accession>
<name>A0AAV9H8T9_9PEZI</name>
<feature type="transmembrane region" description="Helical" evidence="1">
    <location>
        <begin position="34"/>
        <end position="54"/>
    </location>
</feature>
<comment type="caution">
    <text evidence="2">The sequence shown here is derived from an EMBL/GenBank/DDBJ whole genome shotgun (WGS) entry which is preliminary data.</text>
</comment>
<keyword evidence="3" id="KW-1185">Reference proteome</keyword>
<dbReference type="AlphaFoldDB" id="A0AAV9H8T9"/>
<dbReference type="EMBL" id="MU865114">
    <property type="protein sequence ID" value="KAK4457444.1"/>
    <property type="molecule type" value="Genomic_DNA"/>
</dbReference>
<proteinExistence type="predicted"/>